<comment type="similarity">
    <text evidence="4">Belongs to the flavoredoxin family.</text>
</comment>
<dbReference type="InterPro" id="IPR012349">
    <property type="entry name" value="Split_barrel_FMN-bd"/>
</dbReference>
<dbReference type="SUPFAM" id="SSF50475">
    <property type="entry name" value="FMN-binding split barrel"/>
    <property type="match status" value="1"/>
</dbReference>
<proteinExistence type="inferred from homology"/>
<protein>
    <submittedName>
        <fullName evidence="6">Flavin reductase</fullName>
    </submittedName>
</protein>
<dbReference type="RefSeq" id="WP_182801228.1">
    <property type="nucleotide sequence ID" value="NZ_CP060007.1"/>
</dbReference>
<comment type="cofactor">
    <cofactor evidence="1">
        <name>FMN</name>
        <dbReference type="ChEBI" id="CHEBI:58210"/>
    </cofactor>
</comment>
<sequence>MAFFSLSDIQGWERFYRGNFINSLSGFKSASLIATVNNEGISNLAIFSNIVHIGADPALIGFVNRPKEAAPHTISNIETTGAYTINLIPANLIEQAHQTSAKYAESEFNAVGLTEELTEYSKSPFVFESPVKYAMELKEIIPIKFNNTFFVIGAVTGVFIDEQILATDGFLDLEKANIVTSLGIDGYYSTEKLARYSYAKPGKELTRID</sequence>
<gene>
    <name evidence="6" type="ORF">H4075_12775</name>
</gene>
<dbReference type="EMBL" id="CP060007">
    <property type="protein sequence ID" value="QNA42962.1"/>
    <property type="molecule type" value="Genomic_DNA"/>
</dbReference>
<evidence type="ECO:0000256" key="2">
    <source>
        <dbReference type="ARBA" id="ARBA00022630"/>
    </source>
</evidence>
<dbReference type="PANTHER" id="PTHR33798:SF5">
    <property type="entry name" value="FLAVIN REDUCTASE LIKE DOMAIN-CONTAINING PROTEIN"/>
    <property type="match status" value="1"/>
</dbReference>
<evidence type="ECO:0000313" key="6">
    <source>
        <dbReference type="EMBL" id="QNA42962.1"/>
    </source>
</evidence>
<keyword evidence="7" id="KW-1185">Reference proteome</keyword>
<dbReference type="Gene3D" id="2.30.110.10">
    <property type="entry name" value="Electron Transport, Fmn-binding Protein, Chain A"/>
    <property type="match status" value="1"/>
</dbReference>
<evidence type="ECO:0000313" key="7">
    <source>
        <dbReference type="Proteomes" id="UP000515344"/>
    </source>
</evidence>
<dbReference type="InterPro" id="IPR002563">
    <property type="entry name" value="Flavin_Rdtase-like_dom"/>
</dbReference>
<dbReference type="Pfam" id="PF01613">
    <property type="entry name" value="Flavin_Reduct"/>
    <property type="match status" value="1"/>
</dbReference>
<evidence type="ECO:0000259" key="5">
    <source>
        <dbReference type="Pfam" id="PF01613"/>
    </source>
</evidence>
<keyword evidence="2" id="KW-0285">Flavoprotein</keyword>
<accession>A0A7G5XBV9</accession>
<evidence type="ECO:0000256" key="3">
    <source>
        <dbReference type="ARBA" id="ARBA00022643"/>
    </source>
</evidence>
<evidence type="ECO:0000256" key="1">
    <source>
        <dbReference type="ARBA" id="ARBA00001917"/>
    </source>
</evidence>
<keyword evidence="3" id="KW-0288">FMN</keyword>
<dbReference type="GO" id="GO:0016646">
    <property type="term" value="F:oxidoreductase activity, acting on the CH-NH group of donors, NAD or NADP as acceptor"/>
    <property type="evidence" value="ECO:0007669"/>
    <property type="project" value="UniProtKB-ARBA"/>
</dbReference>
<dbReference type="GO" id="GO:0010181">
    <property type="term" value="F:FMN binding"/>
    <property type="evidence" value="ECO:0007669"/>
    <property type="project" value="InterPro"/>
</dbReference>
<dbReference type="Proteomes" id="UP000515344">
    <property type="component" value="Chromosome"/>
</dbReference>
<dbReference type="AlphaFoldDB" id="A0A7G5XBV9"/>
<reference evidence="7" key="1">
    <citation type="submission" date="2020-08" db="EMBL/GenBank/DDBJ databases">
        <title>Lacibacter sp. S13-6-6 genome sequencing.</title>
        <authorList>
            <person name="Jin L."/>
        </authorList>
    </citation>
    <scope>NUCLEOTIDE SEQUENCE [LARGE SCALE GENOMIC DNA]</scope>
    <source>
        <strain evidence="7">S13-6-6</strain>
    </source>
</reference>
<name>A0A7G5XBV9_9BACT</name>
<dbReference type="KEGG" id="lacs:H4075_12775"/>
<feature type="domain" description="Flavin reductase like" evidence="5">
    <location>
        <begin position="29"/>
        <end position="163"/>
    </location>
</feature>
<organism evidence="6 7">
    <name type="scientific">Lacibacter sediminis</name>
    <dbReference type="NCBI Taxonomy" id="2760713"/>
    <lineage>
        <taxon>Bacteria</taxon>
        <taxon>Pseudomonadati</taxon>
        <taxon>Bacteroidota</taxon>
        <taxon>Chitinophagia</taxon>
        <taxon>Chitinophagales</taxon>
        <taxon>Chitinophagaceae</taxon>
        <taxon>Lacibacter</taxon>
    </lineage>
</organism>
<dbReference type="PANTHER" id="PTHR33798">
    <property type="entry name" value="FLAVOPROTEIN OXYGENASE"/>
    <property type="match status" value="1"/>
</dbReference>
<evidence type="ECO:0000256" key="4">
    <source>
        <dbReference type="ARBA" id="ARBA00038054"/>
    </source>
</evidence>